<gene>
    <name evidence="1" type="ORF">C8N30_3424</name>
</gene>
<dbReference type="OrthoDB" id="5526504at2"/>
<sequence length="1624" mass="179200">MIKKPEKSRVGGGGAATSSGIFFQQRLGSVIGAWMLSDQSFDRVFNLGDARPSWMRFETEAPVDDILVATDAGGFVAIQAKTSASLSAELKSPFGKTISQFVKHWLVCRDGDGQQEWNRPLSVELDRLVLAVGPESPASIREDLPRALRLKSQPGGGELTVAQQRAFDIFSTCVENAWLAATVEPFDTALPSHLASLIVIFVFNPEEAGQQAIVQNLRQIVVAETEAEIVLTTLESLSAEMMSQRGGADSSKLRQALISRGVALSVPPNYADDIAKLRAHSEATAEALSRYEVIEAAEGNSVSLVRECQPQIEAAAREGSLLIIGEPGSGKSGVLNSLARTLRDEGNDVLELAVDRFSVETLEGLGRELEIKHALLDVIGSWDGEKPAWLVIDALDATRGGVGEGVFRNLIEQVLQRNGRWRVVASIRTFDLRMGQKFRSLFAGEPPIEDLMEHGFSNVRHVRVPEWSDTEFQRLLDAAPALDAALQNAPRTLRDIASVPFNTRLLSDLVKDGLVATDLSHVSSQAQLLQLYWSNRIESHGNRARSCISRIAKAMVSARALRAPVEDAEGADPEIIDTLTSEGVIISVENGRWIQFRHHLLFDFAAARVLIDPAALVDGSLRFPKDQAQGLMLAPALSFVLREIWESDESRSRFWSAAAKILADNEADPVIRGATGRICAEYPEKLADTAVLAMRIVADDTNAAQAFSHTCGAFAVRLEDYPNAPTAPWTGLLRDISENLEPVAGTVRFLLFNLVKLDLDQNGQDRLGISARALLRHALTLDVPHNLATSAIDLVAATFITDPVESHRLLLRLFEPQRLQAHGWEEVPALCRKIEKIAPADPDLAIVVYRETFGFAVTEERETRMGDSQIMPLTSTARQDYDIARYSLTEFAPKFLAMHPKEAVVAIVAATEGFIAREHPISPNQQKFESHISGRTVRLQEDWSYVWAHSPDKTYGHDADALILELLKFLRSAEQSMARNVVEQIIADASFAIFWSRIFLAAAERNDGLVDLLLPIAMSEPFLMVSDTRKDAIDLVAVGYDRLSVDERIGFETAIGVFEFSRFDEPEAARAHFLHRVFSAIGRSRLATEAAKSTVVENKGADLSDQGNNRRLFTLTTTTGEPEPFHWIEDLDLDSSVDQVLMWAINDAKKALGLEASSEDATKLTMSKAIAALTGLETAIDRTRQNTGLVAYAEGVIGQGIAKIISLKITPSVNAQQESSRFLGLMSTALESLNPAVDDDTEANFERSASWGSPAARVEIASAVLDLTLQRPDLYPELASSIDGLISDPHPAVRLQSGLHLVRIWDLDRTGFWTRLESRLERETNLSILKSLINSVLGRLLHSDPDRITALAVSMNERFSEHPKRQAELDEALSSIYVVLWITHEKAAAYEIISSWINNRESRGEELTQILQTMRGALVLGLKEDSKNSDNQIRHRAIDLTSQIVRKSSEGLKAYVATEEPTLEQIEVVREDAKLLDTACMQIYFSVGASDSKTAQDQTISKNKLGLFFEEITPVLEQIGDHATPHTIYYLLQLLEYLLPVDPARSFDLIARALKGGGRQSGYQYESMGADLLVRLLGIFLADHKELFESDVRRAALIDCLEIFMDAGWPSARRLLYRLPELIQ</sequence>
<evidence type="ECO:0000313" key="2">
    <source>
        <dbReference type="Proteomes" id="UP000284407"/>
    </source>
</evidence>
<dbReference type="InterPro" id="IPR016024">
    <property type="entry name" value="ARM-type_fold"/>
</dbReference>
<proteinExistence type="predicted"/>
<organism evidence="1 2">
    <name type="scientific">Sulfitobacter guttiformis</name>
    <dbReference type="NCBI Taxonomy" id="74349"/>
    <lineage>
        <taxon>Bacteria</taxon>
        <taxon>Pseudomonadati</taxon>
        <taxon>Pseudomonadota</taxon>
        <taxon>Alphaproteobacteria</taxon>
        <taxon>Rhodobacterales</taxon>
        <taxon>Roseobacteraceae</taxon>
        <taxon>Sulfitobacter</taxon>
    </lineage>
</organism>
<dbReference type="SUPFAM" id="SSF48371">
    <property type="entry name" value="ARM repeat"/>
    <property type="match status" value="1"/>
</dbReference>
<accession>A0A420DJA8</accession>
<reference evidence="1 2" key="1">
    <citation type="submission" date="2018-09" db="EMBL/GenBank/DDBJ databases">
        <title>Genomic Encyclopedia of Archaeal and Bacterial Type Strains, Phase II (KMG-II): from individual species to whole genera.</title>
        <authorList>
            <person name="Goeker M."/>
        </authorList>
    </citation>
    <scope>NUCLEOTIDE SEQUENCE [LARGE SCALE GENOMIC DNA]</scope>
    <source>
        <strain evidence="1 2">DSM 11458</strain>
    </source>
</reference>
<protein>
    <submittedName>
        <fullName evidence="1">Uncharacterized protein</fullName>
    </submittedName>
</protein>
<dbReference type="Proteomes" id="UP000284407">
    <property type="component" value="Unassembled WGS sequence"/>
</dbReference>
<evidence type="ECO:0000313" key="1">
    <source>
        <dbReference type="EMBL" id="RKE94301.1"/>
    </source>
</evidence>
<comment type="caution">
    <text evidence="1">The sequence shown here is derived from an EMBL/GenBank/DDBJ whole genome shotgun (WGS) entry which is preliminary data.</text>
</comment>
<dbReference type="EMBL" id="RAQK01000002">
    <property type="protein sequence ID" value="RKE94301.1"/>
    <property type="molecule type" value="Genomic_DNA"/>
</dbReference>
<dbReference type="SUPFAM" id="SSF52540">
    <property type="entry name" value="P-loop containing nucleoside triphosphate hydrolases"/>
    <property type="match status" value="1"/>
</dbReference>
<dbReference type="InterPro" id="IPR042101">
    <property type="entry name" value="SRP54_N_sf"/>
</dbReference>
<keyword evidence="2" id="KW-1185">Reference proteome</keyword>
<dbReference type="InterPro" id="IPR027417">
    <property type="entry name" value="P-loop_NTPase"/>
</dbReference>
<dbReference type="STRING" id="1443111.Z949_1053"/>
<dbReference type="Gene3D" id="3.40.50.300">
    <property type="entry name" value="P-loop containing nucleotide triphosphate hydrolases"/>
    <property type="match status" value="1"/>
</dbReference>
<name>A0A420DJA8_9RHOB</name>
<dbReference type="Gene3D" id="1.20.120.140">
    <property type="entry name" value="Signal recognition particle SRP54, nucleotide-binding domain"/>
    <property type="match status" value="1"/>
</dbReference>